<accession>A0A6P9EXN2</accession>
<reference evidence="3" key="1">
    <citation type="submission" date="2025-08" db="UniProtKB">
        <authorList>
            <consortium name="RefSeq"/>
        </authorList>
    </citation>
    <scope>IDENTIFICATION</scope>
    <source>
        <tissue evidence="3">Leaves</tissue>
    </source>
</reference>
<protein>
    <submittedName>
        <fullName evidence="3">Uncharacterized protein LOC109020237</fullName>
    </submittedName>
</protein>
<evidence type="ECO:0000313" key="3">
    <source>
        <dbReference type="RefSeq" id="XP_035547322.1"/>
    </source>
</evidence>
<dbReference type="GeneID" id="109020237"/>
<sequence>MAIQFLVIAIDGSELVCGYTLLIPLDRLLREALYLAYIYQLCEPATPSLLLKHLLASKRAAATLKEASAESRIPLVDKKRTSKPNPQFLTNRKAGKAGAGAPKLPQATFKEGAASMETKAVVDSTTDDEDADEPNTARHSVPSSTGQSHHLFLCDTKRNC</sequence>
<evidence type="ECO:0000256" key="1">
    <source>
        <dbReference type="SAM" id="MobiDB-lite"/>
    </source>
</evidence>
<dbReference type="Proteomes" id="UP000235220">
    <property type="component" value="Chromosome 7"/>
</dbReference>
<organism evidence="2 3">
    <name type="scientific">Juglans regia</name>
    <name type="common">English walnut</name>
    <dbReference type="NCBI Taxonomy" id="51240"/>
    <lineage>
        <taxon>Eukaryota</taxon>
        <taxon>Viridiplantae</taxon>
        <taxon>Streptophyta</taxon>
        <taxon>Embryophyta</taxon>
        <taxon>Tracheophyta</taxon>
        <taxon>Spermatophyta</taxon>
        <taxon>Magnoliopsida</taxon>
        <taxon>eudicotyledons</taxon>
        <taxon>Gunneridae</taxon>
        <taxon>Pentapetalae</taxon>
        <taxon>rosids</taxon>
        <taxon>fabids</taxon>
        <taxon>Fagales</taxon>
        <taxon>Juglandaceae</taxon>
        <taxon>Juglans</taxon>
    </lineage>
</organism>
<name>A0A6P9EXN2_JUGRE</name>
<proteinExistence type="predicted"/>
<evidence type="ECO:0000313" key="2">
    <source>
        <dbReference type="Proteomes" id="UP000235220"/>
    </source>
</evidence>
<dbReference type="KEGG" id="jre:109020237"/>
<feature type="compositionally biased region" description="Polar residues" evidence="1">
    <location>
        <begin position="137"/>
        <end position="148"/>
    </location>
</feature>
<dbReference type="InParanoid" id="A0A6P9EXN2"/>
<dbReference type="RefSeq" id="XP_035547322.1">
    <property type="nucleotide sequence ID" value="XM_035691429.1"/>
</dbReference>
<feature type="region of interest" description="Disordered" evidence="1">
    <location>
        <begin position="75"/>
        <end position="150"/>
    </location>
</feature>
<dbReference type="AlphaFoldDB" id="A0A6P9EXN2"/>
<keyword evidence="2" id="KW-1185">Reference proteome</keyword>
<gene>
    <name evidence="3" type="primary">LOC109020237</name>
</gene>
<dbReference type="OrthoDB" id="10441397at2759"/>